<reference evidence="1" key="2">
    <citation type="submission" date="2023-01" db="EMBL/GenBank/DDBJ databases">
        <title>Draft genome sequence of Sulfitobacter pacificus strain NBRC 109915.</title>
        <authorList>
            <person name="Sun Q."/>
            <person name="Mori K."/>
        </authorList>
    </citation>
    <scope>NUCLEOTIDE SEQUENCE</scope>
    <source>
        <strain evidence="1">NBRC 109915</strain>
    </source>
</reference>
<protein>
    <recommendedName>
        <fullName evidence="3">DUF2971 domain-containing protein</fullName>
    </recommendedName>
</protein>
<name>A0ABQ5VK51_9RHOB</name>
<gene>
    <name evidence="1" type="ORF">GCM10007927_22320</name>
</gene>
<organism evidence="1 2">
    <name type="scientific">Sulfitobacter pacificus</name>
    <dbReference type="NCBI Taxonomy" id="1499314"/>
    <lineage>
        <taxon>Bacteria</taxon>
        <taxon>Pseudomonadati</taxon>
        <taxon>Pseudomonadota</taxon>
        <taxon>Alphaproteobacteria</taxon>
        <taxon>Rhodobacterales</taxon>
        <taxon>Roseobacteraceae</taxon>
        <taxon>Sulfitobacter</taxon>
    </lineage>
</organism>
<sequence length="271" mass="30289">MKHGLPLHDIRNEIHVSDKVVVEHTSQTAGISEAIFNHLFPKEPTPARLYHYTDLDSLEGIASSSELRLYPINKRLDEGGELSAFAKAHNLSGYLNDDDGEALYKDMSKDLFYISLTRQIAKDPRLMWGYFASGTGVRLELTIDPKWADLRPMNYESGNDKTLLATINKALVAQGYPQLTPWGISRLGAFYLSSTVSLEDEVRLLVKRFEGGPDLTHYDGRFDYWPIPIGTPNNYCTIDVTAIHVAPNGKNEEVRKRIANTNLASVPVTGP</sequence>
<proteinExistence type="predicted"/>
<dbReference type="Proteomes" id="UP001161388">
    <property type="component" value="Unassembled WGS sequence"/>
</dbReference>
<keyword evidence="2" id="KW-1185">Reference proteome</keyword>
<reference evidence="1" key="1">
    <citation type="journal article" date="2014" name="Int. J. Syst. Evol. Microbiol.">
        <title>Complete genome of a new Firmicutes species belonging to the dominant human colonic microbiota ('Ruminococcus bicirculans') reveals two chromosomes and a selective capacity to utilize plant glucans.</title>
        <authorList>
            <consortium name="NISC Comparative Sequencing Program"/>
            <person name="Wegmann U."/>
            <person name="Louis P."/>
            <person name="Goesmann A."/>
            <person name="Henrissat B."/>
            <person name="Duncan S.H."/>
            <person name="Flint H.J."/>
        </authorList>
    </citation>
    <scope>NUCLEOTIDE SEQUENCE</scope>
    <source>
        <strain evidence="1">NBRC 109915</strain>
    </source>
</reference>
<evidence type="ECO:0000313" key="2">
    <source>
        <dbReference type="Proteomes" id="UP001161388"/>
    </source>
</evidence>
<comment type="caution">
    <text evidence="1">The sequence shown here is derived from an EMBL/GenBank/DDBJ whole genome shotgun (WGS) entry which is preliminary data.</text>
</comment>
<accession>A0ABQ5VK51</accession>
<evidence type="ECO:0008006" key="3">
    <source>
        <dbReference type="Google" id="ProtNLM"/>
    </source>
</evidence>
<evidence type="ECO:0000313" key="1">
    <source>
        <dbReference type="EMBL" id="GLQ27429.1"/>
    </source>
</evidence>
<dbReference type="EMBL" id="BSNL01000001">
    <property type="protein sequence ID" value="GLQ27429.1"/>
    <property type="molecule type" value="Genomic_DNA"/>
</dbReference>